<dbReference type="FunCoup" id="A0A6P8YJF0">
    <property type="interactions" value="2"/>
</dbReference>
<keyword evidence="1" id="KW-0433">Leucine-rich repeat</keyword>
<dbReference type="InterPro" id="IPR001611">
    <property type="entry name" value="Leu-rich_rpt"/>
</dbReference>
<dbReference type="InterPro" id="IPR032675">
    <property type="entry name" value="LRR_dom_sf"/>
</dbReference>
<feature type="compositionally biased region" description="Acidic residues" evidence="3">
    <location>
        <begin position="148"/>
        <end position="158"/>
    </location>
</feature>
<keyword evidence="5" id="KW-1185">Reference proteome</keyword>
<feature type="compositionally biased region" description="Pro residues" evidence="3">
    <location>
        <begin position="104"/>
        <end position="119"/>
    </location>
</feature>
<dbReference type="Proteomes" id="UP000515158">
    <property type="component" value="Unplaced"/>
</dbReference>
<dbReference type="SUPFAM" id="SSF52058">
    <property type="entry name" value="L domain-like"/>
    <property type="match status" value="1"/>
</dbReference>
<name>A0A6P8YJF0_THRPL</name>
<feature type="chain" id="PRO_5027858073" evidence="4">
    <location>
        <begin position="20"/>
        <end position="616"/>
    </location>
</feature>
<evidence type="ECO:0000256" key="4">
    <source>
        <dbReference type="SAM" id="SignalP"/>
    </source>
</evidence>
<dbReference type="InParanoid" id="A0A6P8YJF0"/>
<reference evidence="6" key="1">
    <citation type="submission" date="2025-08" db="UniProtKB">
        <authorList>
            <consortium name="RefSeq"/>
        </authorList>
    </citation>
    <scope>IDENTIFICATION</scope>
    <source>
        <tissue evidence="6">Total insect</tissue>
    </source>
</reference>
<dbReference type="AlphaFoldDB" id="A0A6P8YJF0"/>
<gene>
    <name evidence="6" type="primary">LOC117644531</name>
</gene>
<dbReference type="InterPro" id="IPR050541">
    <property type="entry name" value="LRR_TM_domain-containing"/>
</dbReference>
<evidence type="ECO:0000256" key="2">
    <source>
        <dbReference type="ARBA" id="ARBA00022737"/>
    </source>
</evidence>
<keyword evidence="2" id="KW-0677">Repeat</keyword>
<evidence type="ECO:0000313" key="6">
    <source>
        <dbReference type="RefSeq" id="XP_034239968.1"/>
    </source>
</evidence>
<accession>A0A6P8YJF0</accession>
<dbReference type="OrthoDB" id="10068119at2759"/>
<dbReference type="GO" id="GO:0005886">
    <property type="term" value="C:plasma membrane"/>
    <property type="evidence" value="ECO:0007669"/>
    <property type="project" value="TreeGrafter"/>
</dbReference>
<dbReference type="GeneID" id="117644531"/>
<evidence type="ECO:0000256" key="1">
    <source>
        <dbReference type="ARBA" id="ARBA00022614"/>
    </source>
</evidence>
<keyword evidence="4" id="KW-0732">Signal</keyword>
<feature type="signal peptide" evidence="4">
    <location>
        <begin position="1"/>
        <end position="19"/>
    </location>
</feature>
<organism evidence="6">
    <name type="scientific">Thrips palmi</name>
    <name type="common">Melon thrips</name>
    <dbReference type="NCBI Taxonomy" id="161013"/>
    <lineage>
        <taxon>Eukaryota</taxon>
        <taxon>Metazoa</taxon>
        <taxon>Ecdysozoa</taxon>
        <taxon>Arthropoda</taxon>
        <taxon>Hexapoda</taxon>
        <taxon>Insecta</taxon>
        <taxon>Pterygota</taxon>
        <taxon>Neoptera</taxon>
        <taxon>Paraneoptera</taxon>
        <taxon>Thysanoptera</taxon>
        <taxon>Terebrantia</taxon>
        <taxon>Thripoidea</taxon>
        <taxon>Thripidae</taxon>
        <taxon>Thrips</taxon>
    </lineage>
</organism>
<dbReference type="PANTHER" id="PTHR24369">
    <property type="entry name" value="ANTIGEN BSP, PUTATIVE-RELATED"/>
    <property type="match status" value="1"/>
</dbReference>
<dbReference type="PANTHER" id="PTHR24369:SF213">
    <property type="entry name" value="INSULIN LIKE GROWTH FACTOR BINDING PROTEIN ACID LABILE SUBUNIT"/>
    <property type="match status" value="1"/>
</dbReference>
<dbReference type="CTD" id="31120"/>
<feature type="compositionally biased region" description="Low complexity" evidence="3">
    <location>
        <begin position="120"/>
        <end position="147"/>
    </location>
</feature>
<protein>
    <submittedName>
        <fullName evidence="6">Protein halfway</fullName>
    </submittedName>
</protein>
<dbReference type="KEGG" id="tpal:117644531"/>
<dbReference type="PROSITE" id="PS51450">
    <property type="entry name" value="LRR"/>
    <property type="match status" value="2"/>
</dbReference>
<dbReference type="Pfam" id="PF13855">
    <property type="entry name" value="LRR_8"/>
    <property type="match status" value="1"/>
</dbReference>
<feature type="compositionally biased region" description="Low complexity" evidence="3">
    <location>
        <begin position="71"/>
        <end position="103"/>
    </location>
</feature>
<evidence type="ECO:0000256" key="3">
    <source>
        <dbReference type="SAM" id="MobiDB-lite"/>
    </source>
</evidence>
<evidence type="ECO:0000313" key="5">
    <source>
        <dbReference type="Proteomes" id="UP000515158"/>
    </source>
</evidence>
<proteinExistence type="predicted"/>
<feature type="region of interest" description="Disordered" evidence="3">
    <location>
        <begin position="33"/>
        <end position="159"/>
    </location>
</feature>
<sequence length="616" mass="66739">MSAMLLAVALSALLAGCAGQQGQQADAQVPVAVPPAVPQVQGGPQGGPQGAPPSAPQGASQGTPLGAPSGAAVATPSLTPAPVAPAVVAPDTNLGPSASATSAPVPPPPAPEGGPPQPQPSASTTATATPGTPAGASASEMPEQAEQAAEEDPEEEEQPACVHVPRELCPPANELCRCLLVNGTSTGVCCDVTSVLQLKESLNCQSLGSNITALHARNITLHSLDVSVLNLTKLHLPQLESLAITDGHIVELKGNLEARNLACLNLSSNSLISVSNSTFASLHSLQNLDLSGNEFRHLIHLNSSVPEFQLDVSRNDKLSCESIWDLIKHSSQFTANLQFRHENNTHCLASRSFHWFNSTDRMSLSSLMVLNKLEQECPRGESEPCICRTAMLDMILKKTPKYSFSVDCSNKRLTKLPATLPKNTISLNISSNKISDLQELSINANYESIREFFADDNQITSITALEGSTFIENFVILSLRSNNITSLPTYMLSNVFNRNWDEKIVRLGLNRFKCDCSTAQSTKMWLNANYKHIPDYNEVLCENMREKVFELDQYKVCTVQSDWTDYVYYLVAAEVMLLILLISKVSYDYWVFKTAGYLPWPASKMPKLPCDWVFES</sequence>
<dbReference type="Gene3D" id="3.80.10.10">
    <property type="entry name" value="Ribonuclease Inhibitor"/>
    <property type="match status" value="2"/>
</dbReference>
<dbReference type="RefSeq" id="XP_034239968.1">
    <property type="nucleotide sequence ID" value="XM_034384077.1"/>
</dbReference>